<accession>A0A8J5JGG3</accession>
<protein>
    <submittedName>
        <fullName evidence="3">Putative Chitin binding Peritrophin-A domain-containing protein 7</fullName>
    </submittedName>
</protein>
<evidence type="ECO:0000313" key="4">
    <source>
        <dbReference type="Proteomes" id="UP000747542"/>
    </source>
</evidence>
<feature type="domain" description="Chitin-binding type-2" evidence="2">
    <location>
        <begin position="40"/>
        <end position="102"/>
    </location>
</feature>
<dbReference type="GO" id="GO:0005576">
    <property type="term" value="C:extracellular region"/>
    <property type="evidence" value="ECO:0007669"/>
    <property type="project" value="InterPro"/>
</dbReference>
<comment type="caution">
    <text evidence="3">The sequence shown here is derived from an EMBL/GenBank/DDBJ whole genome shotgun (WGS) entry which is preliminary data.</text>
</comment>
<reference evidence="3" key="1">
    <citation type="journal article" date="2021" name="Sci. Adv.">
        <title>The American lobster genome reveals insights on longevity, neural, and immune adaptations.</title>
        <authorList>
            <person name="Polinski J.M."/>
            <person name="Zimin A.V."/>
            <person name="Clark K.F."/>
            <person name="Kohn A.B."/>
            <person name="Sadowski N."/>
            <person name="Timp W."/>
            <person name="Ptitsyn A."/>
            <person name="Khanna P."/>
            <person name="Romanova D.Y."/>
            <person name="Williams P."/>
            <person name="Greenwood S.J."/>
            <person name="Moroz L.L."/>
            <person name="Walt D.R."/>
            <person name="Bodnar A.G."/>
        </authorList>
    </citation>
    <scope>NUCLEOTIDE SEQUENCE</scope>
    <source>
        <strain evidence="3">GMGI-L3</strain>
    </source>
</reference>
<evidence type="ECO:0000259" key="2">
    <source>
        <dbReference type="PROSITE" id="PS50940"/>
    </source>
</evidence>
<sequence>MLSRLFAVGVLVGVLGVTVVLSAIPGPNDARYPDYIVDPKVKCEKEGSFPHPRNCSWYYRCVDRMHVGMYWTYYFECEPGTVFSDELDQCVHPFLADPPCGKPITTPEPTLECKGVPGTCTFYDVCRPVRRKIHLCGKVQCPLRSPFLQCAPGSFFNMNDRECVKPPRPEDLCGSVTKTNITITEIGELACSYDNIRPSSDIILKLHCEKYALCEAGKYVGTKQLCKKYFECYMQDNVWKYHQRFCPVGLLYSYEHDKCDYVPTGECLE</sequence>
<dbReference type="AlphaFoldDB" id="A0A8J5JGG3"/>
<gene>
    <name evidence="3" type="ORF">Hamer_G023412</name>
</gene>
<feature type="chain" id="PRO_5035267271" evidence="1">
    <location>
        <begin position="23"/>
        <end position="269"/>
    </location>
</feature>
<evidence type="ECO:0000313" key="3">
    <source>
        <dbReference type="EMBL" id="KAG7157787.1"/>
    </source>
</evidence>
<feature type="domain" description="Chitin-binding type-2" evidence="2">
    <location>
        <begin position="211"/>
        <end position="269"/>
    </location>
</feature>
<dbReference type="Pfam" id="PF01607">
    <property type="entry name" value="CBM_14"/>
    <property type="match status" value="1"/>
</dbReference>
<evidence type="ECO:0000256" key="1">
    <source>
        <dbReference type="SAM" id="SignalP"/>
    </source>
</evidence>
<dbReference type="SMART" id="SM00494">
    <property type="entry name" value="ChtBD2"/>
    <property type="match status" value="2"/>
</dbReference>
<dbReference type="Proteomes" id="UP000747542">
    <property type="component" value="Unassembled WGS sequence"/>
</dbReference>
<keyword evidence="1" id="KW-0732">Signal</keyword>
<feature type="signal peptide" evidence="1">
    <location>
        <begin position="1"/>
        <end position="22"/>
    </location>
</feature>
<proteinExistence type="predicted"/>
<dbReference type="EMBL" id="JAHLQT010036894">
    <property type="protein sequence ID" value="KAG7157787.1"/>
    <property type="molecule type" value="Genomic_DNA"/>
</dbReference>
<dbReference type="PROSITE" id="PS50940">
    <property type="entry name" value="CHIT_BIND_II"/>
    <property type="match status" value="2"/>
</dbReference>
<dbReference type="InterPro" id="IPR002557">
    <property type="entry name" value="Chitin-bd_dom"/>
</dbReference>
<keyword evidence="4" id="KW-1185">Reference proteome</keyword>
<dbReference type="GO" id="GO:0008061">
    <property type="term" value="F:chitin binding"/>
    <property type="evidence" value="ECO:0007669"/>
    <property type="project" value="InterPro"/>
</dbReference>
<organism evidence="3 4">
    <name type="scientific">Homarus americanus</name>
    <name type="common">American lobster</name>
    <dbReference type="NCBI Taxonomy" id="6706"/>
    <lineage>
        <taxon>Eukaryota</taxon>
        <taxon>Metazoa</taxon>
        <taxon>Ecdysozoa</taxon>
        <taxon>Arthropoda</taxon>
        <taxon>Crustacea</taxon>
        <taxon>Multicrustacea</taxon>
        <taxon>Malacostraca</taxon>
        <taxon>Eumalacostraca</taxon>
        <taxon>Eucarida</taxon>
        <taxon>Decapoda</taxon>
        <taxon>Pleocyemata</taxon>
        <taxon>Astacidea</taxon>
        <taxon>Nephropoidea</taxon>
        <taxon>Nephropidae</taxon>
        <taxon>Homarus</taxon>
    </lineage>
</organism>
<name>A0A8J5JGG3_HOMAM</name>
<dbReference type="InterPro" id="IPR036508">
    <property type="entry name" value="Chitin-bd_dom_sf"/>
</dbReference>
<dbReference type="Gene3D" id="2.170.140.10">
    <property type="entry name" value="Chitin binding domain"/>
    <property type="match status" value="2"/>
</dbReference>
<dbReference type="SUPFAM" id="SSF57625">
    <property type="entry name" value="Invertebrate chitin-binding proteins"/>
    <property type="match status" value="2"/>
</dbReference>